<dbReference type="AlphaFoldDB" id="A0A4Q7YHY2"/>
<dbReference type="NCBIfam" id="NF033768">
    <property type="entry name" value="myxo_SS_tail"/>
    <property type="match status" value="1"/>
</dbReference>
<dbReference type="OrthoDB" id="7057177at2"/>
<proteinExistence type="predicted"/>
<feature type="region of interest" description="Disordered" evidence="1">
    <location>
        <begin position="145"/>
        <end position="167"/>
    </location>
</feature>
<accession>A0A4Q7YHY2</accession>
<feature type="region of interest" description="Disordered" evidence="1">
    <location>
        <begin position="69"/>
        <end position="109"/>
    </location>
</feature>
<keyword evidence="3" id="KW-1185">Reference proteome</keyword>
<dbReference type="EMBL" id="SHKX01000015">
    <property type="protein sequence ID" value="RZU37027.1"/>
    <property type="molecule type" value="Genomic_DNA"/>
</dbReference>
<dbReference type="InterPro" id="IPR049806">
    <property type="entry name" value="MasK-like_C"/>
</dbReference>
<evidence type="ECO:0000256" key="1">
    <source>
        <dbReference type="SAM" id="MobiDB-lite"/>
    </source>
</evidence>
<gene>
    <name evidence="2" type="ORF">EV700_2894</name>
</gene>
<comment type="caution">
    <text evidence="2">The sequence shown here is derived from an EMBL/GenBank/DDBJ whole genome shotgun (WGS) entry which is preliminary data.</text>
</comment>
<protein>
    <submittedName>
        <fullName evidence="2">Outer membrane transport energization protein TonB</fullName>
    </submittedName>
</protein>
<organism evidence="2 3">
    <name type="scientific">Fluviicoccus keumensis</name>
    <dbReference type="NCBI Taxonomy" id="1435465"/>
    <lineage>
        <taxon>Bacteria</taxon>
        <taxon>Pseudomonadati</taxon>
        <taxon>Pseudomonadota</taxon>
        <taxon>Gammaproteobacteria</taxon>
        <taxon>Moraxellales</taxon>
        <taxon>Moraxellaceae</taxon>
        <taxon>Fluviicoccus</taxon>
    </lineage>
</organism>
<feature type="compositionally biased region" description="Basic and acidic residues" evidence="1">
    <location>
        <begin position="79"/>
        <end position="107"/>
    </location>
</feature>
<sequence length="345" mass="36114">MNTILIKPALAWDELPEDAQRSRRINTVALILGLLCFFIIPNVKLPKIDRTQQEAIPERMAHIIREKKIELPPPPPKPLEQKKVEEKKAAVEEPVAKSKPMEIKKPSETATAKQINDAKAKAGNALKASGVVDALADLRSFETAGESMAKNPGTGGDLQKNSGEPIGTSRNMITSRAGAGSGGLAYQGAASSGFGGGVAGGKGGKGDFNLGPKGAKDMKGGLISSVQGVGGAGGGRGAGNGGGRGEGGIGKRTPEEIRYIFNKYSAKIDSAYARALKDDPSLEGTISLRLVIDPNGSVTSCEVAASELNNPELEAKIVAIVKSFNFGDDNVEVWKGKFPVNLYPK</sequence>
<dbReference type="RefSeq" id="WP_130415061.1">
    <property type="nucleotide sequence ID" value="NZ_SHKX01000015.1"/>
</dbReference>
<name>A0A4Q7YHY2_9GAMM</name>
<evidence type="ECO:0000313" key="3">
    <source>
        <dbReference type="Proteomes" id="UP000292423"/>
    </source>
</evidence>
<reference evidence="2 3" key="1">
    <citation type="submission" date="2019-02" db="EMBL/GenBank/DDBJ databases">
        <title>Genomic Encyclopedia of Type Strains, Phase IV (KMG-IV): sequencing the most valuable type-strain genomes for metagenomic binning, comparative biology and taxonomic classification.</title>
        <authorList>
            <person name="Goeker M."/>
        </authorList>
    </citation>
    <scope>NUCLEOTIDE SEQUENCE [LARGE SCALE GENOMIC DNA]</scope>
    <source>
        <strain evidence="2 3">DSM 105135</strain>
    </source>
</reference>
<evidence type="ECO:0000313" key="2">
    <source>
        <dbReference type="EMBL" id="RZU37027.1"/>
    </source>
</evidence>
<dbReference type="Proteomes" id="UP000292423">
    <property type="component" value="Unassembled WGS sequence"/>
</dbReference>